<reference evidence="1" key="2">
    <citation type="journal article" date="2012" name="PLoS ONE">
        <title>Analysis of Expressed Sequence Tags and Characterization of a Novel Gene, Slmg7, in the Midgut of the Common Cutworm, Spodoptera litura.</title>
        <authorList>
            <person name="He W.Y."/>
            <person name="Rao Z.C."/>
            <person name="Zhou D.H."/>
            <person name="Zheng S.C."/>
            <person name="Xu W.H."/>
            <person name="Feng Q.L."/>
        </authorList>
    </citation>
    <scope>NUCLEOTIDE SEQUENCE</scope>
</reference>
<dbReference type="AlphaFoldDB" id="I1VZJ1"/>
<protein>
    <submittedName>
        <fullName evidence="1">MG2</fullName>
    </submittedName>
</protein>
<name>I1VZJ1_CHOFU</name>
<organism evidence="1">
    <name type="scientific">Choristoneura fumiferana</name>
    <name type="common">Spruce budworm moth</name>
    <name type="synonym">Archips fumiferana</name>
    <dbReference type="NCBI Taxonomy" id="7141"/>
    <lineage>
        <taxon>Eukaryota</taxon>
        <taxon>Metazoa</taxon>
        <taxon>Ecdysozoa</taxon>
        <taxon>Arthropoda</taxon>
        <taxon>Hexapoda</taxon>
        <taxon>Insecta</taxon>
        <taxon>Pterygota</taxon>
        <taxon>Neoptera</taxon>
        <taxon>Endopterygota</taxon>
        <taxon>Lepidoptera</taxon>
        <taxon>Glossata</taxon>
        <taxon>Ditrysia</taxon>
        <taxon>Tortricoidea</taxon>
        <taxon>Tortricidae</taxon>
        <taxon>Tortricinae</taxon>
        <taxon>Choristoneura</taxon>
    </lineage>
</organism>
<accession>I1VZJ1</accession>
<gene>
    <name evidence="1" type="primary">mg2</name>
</gene>
<reference evidence="1" key="1">
    <citation type="submission" date="2011-09" db="EMBL/GenBank/DDBJ databases">
        <authorList>
            <person name="He W."/>
            <person name="Feng Q."/>
        </authorList>
    </citation>
    <scope>NUCLEOTIDE SEQUENCE</scope>
</reference>
<sequence>MNLSYTQVARCSGVVDNSRMNKWRLFQVARVMCWQYRGVSARRAARGTGGLRVCPTHTL</sequence>
<dbReference type="EMBL" id="JN656431">
    <property type="protein sequence ID" value="AFI57048.1"/>
    <property type="molecule type" value="Genomic_DNA"/>
</dbReference>
<evidence type="ECO:0000313" key="1">
    <source>
        <dbReference type="EMBL" id="AFI57048.1"/>
    </source>
</evidence>
<feature type="non-terminal residue" evidence="1">
    <location>
        <position position="59"/>
    </location>
</feature>
<proteinExistence type="predicted"/>